<dbReference type="AlphaFoldDB" id="A0A915E3L4"/>
<comment type="caution">
    <text evidence="2">Lacks conserved residue(s) required for the propagation of feature annotation.</text>
</comment>
<keyword evidence="4" id="KW-1185">Reference proteome</keyword>
<evidence type="ECO:0000256" key="1">
    <source>
        <dbReference type="ARBA" id="ARBA00023157"/>
    </source>
</evidence>
<name>A0A915E3L4_9BILA</name>
<dbReference type="Pfam" id="PF00008">
    <property type="entry name" value="EGF"/>
    <property type="match status" value="1"/>
</dbReference>
<proteinExistence type="predicted"/>
<evidence type="ECO:0000259" key="3">
    <source>
        <dbReference type="PROSITE" id="PS50026"/>
    </source>
</evidence>
<keyword evidence="2" id="KW-0245">EGF-like domain</keyword>
<accession>A0A915E3L4</accession>
<feature type="domain" description="EGF-like" evidence="3">
    <location>
        <begin position="21"/>
        <end position="57"/>
    </location>
</feature>
<dbReference type="SUPFAM" id="SSF57196">
    <property type="entry name" value="EGF/Laminin"/>
    <property type="match status" value="1"/>
</dbReference>
<dbReference type="SMART" id="SM00179">
    <property type="entry name" value="EGF_CA"/>
    <property type="match status" value="1"/>
</dbReference>
<evidence type="ECO:0000256" key="2">
    <source>
        <dbReference type="PROSITE-ProRule" id="PRU00076"/>
    </source>
</evidence>
<reference evidence="5" key="1">
    <citation type="submission" date="2022-11" db="UniProtKB">
        <authorList>
            <consortium name="WormBaseParasite"/>
        </authorList>
    </citation>
    <scope>IDENTIFICATION</scope>
</reference>
<evidence type="ECO:0000313" key="5">
    <source>
        <dbReference type="WBParaSite" id="jg26113"/>
    </source>
</evidence>
<dbReference type="SMART" id="SM00181">
    <property type="entry name" value="EGF"/>
    <property type="match status" value="1"/>
</dbReference>
<dbReference type="Proteomes" id="UP000887574">
    <property type="component" value="Unplaced"/>
</dbReference>
<dbReference type="WBParaSite" id="jg26113">
    <property type="protein sequence ID" value="jg26113"/>
    <property type="gene ID" value="jg26113"/>
</dbReference>
<dbReference type="PROSITE" id="PS50026">
    <property type="entry name" value="EGF_3"/>
    <property type="match status" value="1"/>
</dbReference>
<dbReference type="InterPro" id="IPR000742">
    <property type="entry name" value="EGF"/>
</dbReference>
<keyword evidence="1" id="KW-1015">Disulfide bond</keyword>
<dbReference type="GO" id="GO:0005509">
    <property type="term" value="F:calcium ion binding"/>
    <property type="evidence" value="ECO:0007669"/>
    <property type="project" value="InterPro"/>
</dbReference>
<organism evidence="4 5">
    <name type="scientific">Ditylenchus dipsaci</name>
    <dbReference type="NCBI Taxonomy" id="166011"/>
    <lineage>
        <taxon>Eukaryota</taxon>
        <taxon>Metazoa</taxon>
        <taxon>Ecdysozoa</taxon>
        <taxon>Nematoda</taxon>
        <taxon>Chromadorea</taxon>
        <taxon>Rhabditida</taxon>
        <taxon>Tylenchina</taxon>
        <taxon>Tylenchomorpha</taxon>
        <taxon>Sphaerularioidea</taxon>
        <taxon>Anguinidae</taxon>
        <taxon>Anguininae</taxon>
        <taxon>Ditylenchus</taxon>
    </lineage>
</organism>
<evidence type="ECO:0000313" key="4">
    <source>
        <dbReference type="Proteomes" id="UP000887574"/>
    </source>
</evidence>
<dbReference type="Gene3D" id="2.10.25.10">
    <property type="entry name" value="Laminin"/>
    <property type="match status" value="1"/>
</dbReference>
<protein>
    <submittedName>
        <fullName evidence="5">EGF-like domain-containing protein</fullName>
    </submittedName>
</protein>
<dbReference type="InterPro" id="IPR001881">
    <property type="entry name" value="EGF-like_Ca-bd_dom"/>
</dbReference>
<sequence length="75" mass="8312">MGLVKCLCQDDLFSGDLCDIPANLCNQMPCHNGGQCLQFPTNYTCQCPSLFKASIVRITQMCVPVRTLSPQFHLC</sequence>